<dbReference type="GO" id="GO:0015165">
    <property type="term" value="F:pyrimidine nucleotide-sugar transmembrane transporter activity"/>
    <property type="evidence" value="ECO:0007669"/>
    <property type="project" value="InterPro"/>
</dbReference>
<proteinExistence type="predicted"/>
<feature type="transmembrane region" description="Helical" evidence="6">
    <location>
        <begin position="180"/>
        <end position="203"/>
    </location>
</feature>
<keyword evidence="8" id="KW-1185">Reference proteome</keyword>
<evidence type="ECO:0000256" key="4">
    <source>
        <dbReference type="ARBA" id="ARBA00022989"/>
    </source>
</evidence>
<keyword evidence="2" id="KW-0762">Sugar transport</keyword>
<evidence type="ECO:0000313" key="7">
    <source>
        <dbReference type="EMBL" id="KAG8181900.1"/>
    </source>
</evidence>
<evidence type="ECO:0000256" key="1">
    <source>
        <dbReference type="ARBA" id="ARBA00004141"/>
    </source>
</evidence>
<sequence length="299" mass="33233">MENSKKDEVITFYDSKIDLPLSEKLHMGTQQTLKYVSLVSLTLQNAALNLLMRMVRTQRELFISSTAVLMAEIIKLVACLFMVGYVDEGNIRQLPAALKKYVIKQPYDTLKVAIPSFVYLLQNNLLYVGATHLDAATCQRTHSNPNTPWWLLAIVAACCLSGFAGVYFEKILKGSEVTVWMRNIQLCVSSIPLGLGSVFFVNYSEVSEKGFFYGYNELVWTVILLQAIGGLVVAVVVKYADNILKGFSTSLAIVLSCVFSVYMFNFHLTAKFVLGAGMVIGSIFLYSHPQGNPSVPHKK</sequence>
<keyword evidence="2" id="KW-0813">Transport</keyword>
<comment type="subcellular location">
    <subcellularLocation>
        <location evidence="1">Membrane</location>
        <topology evidence="1">Multi-pass membrane protein</topology>
    </subcellularLocation>
</comment>
<feature type="transmembrane region" description="Helical" evidence="6">
    <location>
        <begin position="149"/>
        <end position="168"/>
    </location>
</feature>
<dbReference type="GO" id="GO:0000139">
    <property type="term" value="C:Golgi membrane"/>
    <property type="evidence" value="ECO:0007669"/>
    <property type="project" value="InterPro"/>
</dbReference>
<evidence type="ECO:0008006" key="9">
    <source>
        <dbReference type="Google" id="ProtNLM"/>
    </source>
</evidence>
<dbReference type="Proteomes" id="UP000827092">
    <property type="component" value="Unassembled WGS sequence"/>
</dbReference>
<accession>A0AAV6UCW5</accession>
<dbReference type="PANTHER" id="PTHR10231">
    <property type="entry name" value="NUCLEOTIDE-SUGAR TRANSMEMBRANE TRANSPORTER"/>
    <property type="match status" value="1"/>
</dbReference>
<feature type="transmembrane region" description="Helical" evidence="6">
    <location>
        <begin position="61"/>
        <end position="86"/>
    </location>
</feature>
<dbReference type="Pfam" id="PF04142">
    <property type="entry name" value="Nuc_sug_transp"/>
    <property type="match status" value="2"/>
</dbReference>
<comment type="caution">
    <text evidence="7">The sequence shown here is derived from an EMBL/GenBank/DDBJ whole genome shotgun (WGS) entry which is preliminary data.</text>
</comment>
<keyword evidence="5 6" id="KW-0472">Membrane</keyword>
<reference evidence="7 8" key="1">
    <citation type="journal article" date="2022" name="Nat. Ecol. Evol.">
        <title>A masculinizing supergene underlies an exaggerated male reproductive morph in a spider.</title>
        <authorList>
            <person name="Hendrickx F."/>
            <person name="De Corte Z."/>
            <person name="Sonet G."/>
            <person name="Van Belleghem S.M."/>
            <person name="Kostlbacher S."/>
            <person name="Vangestel C."/>
        </authorList>
    </citation>
    <scope>NUCLEOTIDE SEQUENCE [LARGE SCALE GENOMIC DNA]</scope>
    <source>
        <strain evidence="7">W744_W776</strain>
    </source>
</reference>
<gene>
    <name evidence="7" type="ORF">JTE90_026059</name>
</gene>
<keyword evidence="3 6" id="KW-0812">Transmembrane</keyword>
<dbReference type="EMBL" id="JAFNEN010000490">
    <property type="protein sequence ID" value="KAG8181900.1"/>
    <property type="molecule type" value="Genomic_DNA"/>
</dbReference>
<evidence type="ECO:0000256" key="2">
    <source>
        <dbReference type="ARBA" id="ARBA00022597"/>
    </source>
</evidence>
<dbReference type="AlphaFoldDB" id="A0AAV6UCW5"/>
<dbReference type="NCBIfam" id="TIGR00803">
    <property type="entry name" value="nst"/>
    <property type="match status" value="1"/>
</dbReference>
<evidence type="ECO:0000313" key="8">
    <source>
        <dbReference type="Proteomes" id="UP000827092"/>
    </source>
</evidence>
<name>A0AAV6UCW5_9ARAC</name>
<feature type="transmembrane region" description="Helical" evidence="6">
    <location>
        <begin position="218"/>
        <end position="237"/>
    </location>
</feature>
<organism evidence="7 8">
    <name type="scientific">Oedothorax gibbosus</name>
    <dbReference type="NCBI Taxonomy" id="931172"/>
    <lineage>
        <taxon>Eukaryota</taxon>
        <taxon>Metazoa</taxon>
        <taxon>Ecdysozoa</taxon>
        <taxon>Arthropoda</taxon>
        <taxon>Chelicerata</taxon>
        <taxon>Arachnida</taxon>
        <taxon>Araneae</taxon>
        <taxon>Araneomorphae</taxon>
        <taxon>Entelegynae</taxon>
        <taxon>Araneoidea</taxon>
        <taxon>Linyphiidae</taxon>
        <taxon>Erigoninae</taxon>
        <taxon>Oedothorax</taxon>
    </lineage>
</organism>
<dbReference type="InterPro" id="IPR007271">
    <property type="entry name" value="Nuc_sug_transpt"/>
</dbReference>
<keyword evidence="4 6" id="KW-1133">Transmembrane helix</keyword>
<protein>
    <recommendedName>
        <fullName evidence="9">UDP-galactose translocator</fullName>
    </recommendedName>
</protein>
<evidence type="ECO:0000256" key="6">
    <source>
        <dbReference type="SAM" id="Phobius"/>
    </source>
</evidence>
<evidence type="ECO:0000256" key="5">
    <source>
        <dbReference type="ARBA" id="ARBA00023136"/>
    </source>
</evidence>
<evidence type="ECO:0000256" key="3">
    <source>
        <dbReference type="ARBA" id="ARBA00022692"/>
    </source>
</evidence>
<feature type="transmembrane region" description="Helical" evidence="6">
    <location>
        <begin position="244"/>
        <end position="264"/>
    </location>
</feature>
<dbReference type="PIRSF" id="PIRSF005799">
    <property type="entry name" value="UDP-gal_transpt"/>
    <property type="match status" value="1"/>
</dbReference>